<organism evidence="4 5">
    <name type="scientific">Brenthis ino</name>
    <name type="common">lesser marbled fritillary</name>
    <dbReference type="NCBI Taxonomy" id="405034"/>
    <lineage>
        <taxon>Eukaryota</taxon>
        <taxon>Metazoa</taxon>
        <taxon>Ecdysozoa</taxon>
        <taxon>Arthropoda</taxon>
        <taxon>Hexapoda</taxon>
        <taxon>Insecta</taxon>
        <taxon>Pterygota</taxon>
        <taxon>Neoptera</taxon>
        <taxon>Endopterygota</taxon>
        <taxon>Lepidoptera</taxon>
        <taxon>Glossata</taxon>
        <taxon>Ditrysia</taxon>
        <taxon>Papilionoidea</taxon>
        <taxon>Nymphalidae</taxon>
        <taxon>Heliconiinae</taxon>
        <taxon>Argynnini</taxon>
        <taxon>Brenthis</taxon>
    </lineage>
</organism>
<evidence type="ECO:0000256" key="2">
    <source>
        <dbReference type="SAM" id="MobiDB-lite"/>
    </source>
</evidence>
<feature type="compositionally biased region" description="Polar residues" evidence="2">
    <location>
        <begin position="63"/>
        <end position="74"/>
    </location>
</feature>
<dbReference type="PANTHER" id="PTHR22929:SF0">
    <property type="entry name" value="TRANSCRIPTION FACTOR TFIIIB COMPONENT B'' HOMOLOG"/>
    <property type="match status" value="1"/>
</dbReference>
<dbReference type="InterPro" id="IPR039467">
    <property type="entry name" value="TFIIIB_B''_Myb"/>
</dbReference>
<dbReference type="SUPFAM" id="SSF46689">
    <property type="entry name" value="Homeodomain-like"/>
    <property type="match status" value="1"/>
</dbReference>
<evidence type="ECO:0000313" key="5">
    <source>
        <dbReference type="Proteomes" id="UP000838878"/>
    </source>
</evidence>
<feature type="non-terminal residue" evidence="4">
    <location>
        <position position="788"/>
    </location>
</feature>
<feature type="region of interest" description="Disordered" evidence="2">
    <location>
        <begin position="1"/>
        <end position="144"/>
    </location>
</feature>
<accession>A0A8J9YBA4</accession>
<dbReference type="SMART" id="SM00717">
    <property type="entry name" value="SANT"/>
    <property type="match status" value="1"/>
</dbReference>
<dbReference type="AlphaFoldDB" id="A0A8J9YBA4"/>
<feature type="compositionally biased region" description="Polar residues" evidence="2">
    <location>
        <begin position="102"/>
        <end position="119"/>
    </location>
</feature>
<dbReference type="Pfam" id="PF15963">
    <property type="entry name" value="Myb_DNA-bind_7"/>
    <property type="match status" value="1"/>
</dbReference>
<feature type="compositionally biased region" description="Basic and acidic residues" evidence="2">
    <location>
        <begin position="558"/>
        <end position="584"/>
    </location>
</feature>
<evidence type="ECO:0000313" key="4">
    <source>
        <dbReference type="EMBL" id="CAH0724379.1"/>
    </source>
</evidence>
<evidence type="ECO:0000259" key="3">
    <source>
        <dbReference type="SMART" id="SM00717"/>
    </source>
</evidence>
<feature type="region of interest" description="Disordered" evidence="2">
    <location>
        <begin position="740"/>
        <end position="775"/>
    </location>
</feature>
<sequence>MSTRRARIKAVTSLPPRRKNTEAPDKRQETISKESSEKITKSPRTPESRTVANQEEIKLPHVKNSTESLINKTTPVKGDKKQNILEKAPIPAVENEQKENNSRITQGTPSTLQNSSNAFASPLHKDSPRKTFASPAIPSPKANKNVDLHKSTAQKCTLTPIAQKINENNELQITENIISKISHNNSLQKSDAIIVNSPIVDSSNDEAMDGIVPLQPATFPKPIEILKSEIISENAVVLFDPIVPLPSPSKIRPKLKPAPRLGIYRRNSVQGSASESEDESRRNPQYSVPSRQRHDSQNSISTQQSFINRDINRVRNDSVCSTVSQFTATAAMGSPVKEKNHKTNRRQESSRRMTAMRRKRENVKRDALTMYDLIFCNPTSNPIVPDEEEINVKKANEKEALEQRIKKERPLKLETPVEKAAPVPQIKLGPKGEIVIDEESLVIKQTDSNRAVSSVVYEGGWGVSGAGFKYKRGPRTADWSAPETVRFYRALAAIGTDFSLMAPLFPDRTRRELKLKFKKEERINGAQVDKALRATIQWDVMRLKEEFKEERAAAAQRAEREKERLQEQKKAERERLKATREQRVRRSRGGKALETAILPGASNDTHQIAVTADDILQRAKQSNQRKRKLKSPEIATPVTPNLASLALVNKQKEAEIMSKMVTPNFHLKTPEPVNVSQISQIPSNIEKGSLVVLTVNDPSSPAKKMLQTYVAHGPGKLTPVALPATFLNSVVGYMKKNTPKGASTLSPQIISPSSVASHDSRTSSTSGISLLQSPVKRQRHSSYTITQL</sequence>
<dbReference type="EMBL" id="OV170224">
    <property type="protein sequence ID" value="CAH0724379.1"/>
    <property type="molecule type" value="Genomic_DNA"/>
</dbReference>
<keyword evidence="5" id="KW-1185">Reference proteome</keyword>
<feature type="compositionally biased region" description="Basic and acidic residues" evidence="2">
    <location>
        <begin position="19"/>
        <end position="47"/>
    </location>
</feature>
<gene>
    <name evidence="4" type="ORF">BINO364_LOCUS10092</name>
</gene>
<dbReference type="InterPro" id="IPR009057">
    <property type="entry name" value="Homeodomain-like_sf"/>
</dbReference>
<dbReference type="PANTHER" id="PTHR22929">
    <property type="entry name" value="RNA POLYMERASE III TRANSCRIPTION INITIATION FACTOR B"/>
    <property type="match status" value="1"/>
</dbReference>
<dbReference type="GO" id="GO:0070898">
    <property type="term" value="P:RNA polymerase III preinitiation complex assembly"/>
    <property type="evidence" value="ECO:0007669"/>
    <property type="project" value="TreeGrafter"/>
</dbReference>
<dbReference type="GO" id="GO:0000126">
    <property type="term" value="C:transcription factor TFIIIB complex"/>
    <property type="evidence" value="ECO:0007669"/>
    <property type="project" value="TreeGrafter"/>
</dbReference>
<feature type="region of interest" description="Disordered" evidence="2">
    <location>
        <begin position="332"/>
        <end position="360"/>
    </location>
</feature>
<dbReference type="Proteomes" id="UP000838878">
    <property type="component" value="Chromosome 4"/>
</dbReference>
<protein>
    <recommendedName>
        <fullName evidence="3">Myb-like domain-containing protein</fullName>
    </recommendedName>
</protein>
<feature type="region of interest" description="Disordered" evidence="2">
    <location>
        <begin position="558"/>
        <end position="588"/>
    </location>
</feature>
<feature type="domain" description="Myb-like" evidence="3">
    <location>
        <begin position="475"/>
        <end position="523"/>
    </location>
</feature>
<reference evidence="4" key="1">
    <citation type="submission" date="2021-12" db="EMBL/GenBank/DDBJ databases">
        <authorList>
            <person name="Martin H S."/>
        </authorList>
    </citation>
    <scope>NUCLEOTIDE SEQUENCE</scope>
</reference>
<dbReference type="OrthoDB" id="272624at2759"/>
<name>A0A8J9YBA4_9NEOP</name>
<comment type="subcellular location">
    <subcellularLocation>
        <location evidence="1">Nucleus</location>
    </subcellularLocation>
</comment>
<feature type="compositionally biased region" description="Polar residues" evidence="2">
    <location>
        <begin position="740"/>
        <end position="772"/>
    </location>
</feature>
<dbReference type="GO" id="GO:0001156">
    <property type="term" value="F:TFIIIC-class transcription factor complex binding"/>
    <property type="evidence" value="ECO:0007669"/>
    <property type="project" value="TreeGrafter"/>
</dbReference>
<dbReference type="GO" id="GO:0005634">
    <property type="term" value="C:nucleus"/>
    <property type="evidence" value="ECO:0007669"/>
    <property type="project" value="UniProtKB-SubCell"/>
</dbReference>
<evidence type="ECO:0000256" key="1">
    <source>
        <dbReference type="ARBA" id="ARBA00004123"/>
    </source>
</evidence>
<feature type="compositionally biased region" description="Polar residues" evidence="2">
    <location>
        <begin position="297"/>
        <end position="307"/>
    </location>
</feature>
<feature type="region of interest" description="Disordered" evidence="2">
    <location>
        <begin position="248"/>
        <end position="308"/>
    </location>
</feature>
<proteinExistence type="predicted"/>
<dbReference type="InterPro" id="IPR001005">
    <property type="entry name" value="SANT/Myb"/>
</dbReference>